<keyword evidence="4 10" id="KW-0808">Transferase</keyword>
<dbReference type="SUPFAM" id="SSF52777">
    <property type="entry name" value="CoA-dependent acyltransferases"/>
    <property type="match status" value="2"/>
</dbReference>
<dbReference type="UniPathway" id="UPA00659"/>
<evidence type="ECO:0000313" key="12">
    <source>
        <dbReference type="EMBL" id="JAS12205.1"/>
    </source>
</evidence>
<dbReference type="Pfam" id="PF00755">
    <property type="entry name" value="Carn_acyltransf"/>
    <property type="match status" value="1"/>
</dbReference>
<dbReference type="PANTHER" id="PTHR22589:SF16">
    <property type="entry name" value="CARNITINE O-PALMITOYLTRANSFERASE 2, MITOCHONDRIAL"/>
    <property type="match status" value="1"/>
</dbReference>
<sequence length="664" mass="75622">MAAVSGQLIFKKIYRMYYKDLVQSSSSNCTLFLVKIRSFSSNPEDQFIQQSNVPTLHFQPSLPRLPIPDLLKTCERYKRAQKPLLNKEDYQNTKSLIKEFCKKDGAELQKILKNEDAQNKHTSYISGPWFDMYLSDRKPLPINYNPFLVFINGERPEYNKQVVRAANLVVSSLRFKKSLDSNLLEPEVFHLDPRKSDTRWFRTFTGALPASLSWYGAYLLKAFPLDMSQYNNLFNTNRIPQIGKDKLYHDGSQKHILVLKNGNAYIFDVIDGNGNIVDPSIIYVCLQYINSNQDRTDYPVGLLTTSDRDKWAISRKYIESLGNDEVFRLIDGSLFVLALDSENGGCKEENLVRAFLHSDGTNRWFDKSFSLIVAADGVAGINFEHSWGDGVAVLRYFQDIFKDSNSKPRVHPDTQCTIDPSKIVRKLEFKLDDNAKNLISEVKQNYSKTYTSLGVKCLEFNKFGRNLCKKHKMSPDSVMQLAFQLAYDLLHDKQVATYESCSTAAFKHGRTETMRPCTVETKEFCEAIKLSKDSSKSELREMMTKCSSTHGNLIKEAAMGQGFDRHLFALKRLADLNGRKIPFFQDPAYTLINHNILSTSTLSSDIVFLGAFGPVVNNGFGIGYSIWEDRLGAIVTNYDDFSDGSGFISCLETSLKRIYDILKN</sequence>
<organism evidence="12">
    <name type="scientific">Clastoptera arizonana</name>
    <name type="common">Arizona spittle bug</name>
    <dbReference type="NCBI Taxonomy" id="38151"/>
    <lineage>
        <taxon>Eukaryota</taxon>
        <taxon>Metazoa</taxon>
        <taxon>Ecdysozoa</taxon>
        <taxon>Arthropoda</taxon>
        <taxon>Hexapoda</taxon>
        <taxon>Insecta</taxon>
        <taxon>Pterygota</taxon>
        <taxon>Neoptera</taxon>
        <taxon>Paraneoptera</taxon>
        <taxon>Hemiptera</taxon>
        <taxon>Auchenorrhyncha</taxon>
        <taxon>Cercopoidea</taxon>
        <taxon>Clastopteridae</taxon>
        <taxon>Clastoptera</taxon>
    </lineage>
</organism>
<evidence type="ECO:0000256" key="4">
    <source>
        <dbReference type="ARBA" id="ARBA00022679"/>
    </source>
</evidence>
<keyword evidence="7 10" id="KW-0012">Acyltransferase</keyword>
<evidence type="ECO:0000256" key="7">
    <source>
        <dbReference type="ARBA" id="ARBA00023315"/>
    </source>
</evidence>
<name>A0A1B6CFU1_9HEMI</name>
<reference evidence="12" key="1">
    <citation type="submission" date="2015-12" db="EMBL/GenBank/DDBJ databases">
        <title>De novo transcriptome assembly of four potential Pierce s Disease insect vectors from Arizona vineyards.</title>
        <authorList>
            <person name="Tassone E.E."/>
        </authorList>
    </citation>
    <scope>NUCLEOTIDE SEQUENCE</scope>
</reference>
<evidence type="ECO:0000256" key="9">
    <source>
        <dbReference type="PIRSR" id="PIRSR600542-1"/>
    </source>
</evidence>
<dbReference type="FunFam" id="1.10.275.20:FF:000001">
    <property type="entry name" value="carnitine O-palmitoyltransferase 2, mitochondrial"/>
    <property type="match status" value="1"/>
</dbReference>
<dbReference type="InterPro" id="IPR042231">
    <property type="entry name" value="Cho/carn_acyl_trans_2"/>
</dbReference>
<evidence type="ECO:0000256" key="1">
    <source>
        <dbReference type="ARBA" id="ARBA00005005"/>
    </source>
</evidence>
<dbReference type="GO" id="GO:0004095">
    <property type="term" value="F:carnitine O-palmitoyltransferase activity"/>
    <property type="evidence" value="ECO:0007669"/>
    <property type="project" value="TreeGrafter"/>
</dbReference>
<keyword evidence="6" id="KW-0443">Lipid metabolism</keyword>
<dbReference type="InterPro" id="IPR023213">
    <property type="entry name" value="CAT-like_dom_sf"/>
</dbReference>
<evidence type="ECO:0000259" key="11">
    <source>
        <dbReference type="Pfam" id="PF00755"/>
    </source>
</evidence>
<evidence type="ECO:0000256" key="6">
    <source>
        <dbReference type="ARBA" id="ARBA00023098"/>
    </source>
</evidence>
<evidence type="ECO:0000256" key="8">
    <source>
        <dbReference type="ARBA" id="ARBA00048999"/>
    </source>
</evidence>
<evidence type="ECO:0000256" key="2">
    <source>
        <dbReference type="ARBA" id="ARBA00005232"/>
    </source>
</evidence>
<keyword evidence="5" id="KW-0276">Fatty acid metabolism</keyword>
<dbReference type="PANTHER" id="PTHR22589">
    <property type="entry name" value="CARNITINE O-ACYLTRANSFERASE"/>
    <property type="match status" value="1"/>
</dbReference>
<dbReference type="Gene3D" id="3.30.559.70">
    <property type="entry name" value="Choline/Carnitine o-acyltransferase, domain 2"/>
    <property type="match status" value="1"/>
</dbReference>
<dbReference type="GO" id="GO:0006635">
    <property type="term" value="P:fatty acid beta-oxidation"/>
    <property type="evidence" value="ECO:0007669"/>
    <property type="project" value="UniProtKB-UniPathway"/>
</dbReference>
<dbReference type="PROSITE" id="PS00440">
    <property type="entry name" value="ACYLTRANSF_C_2"/>
    <property type="match status" value="1"/>
</dbReference>
<evidence type="ECO:0000256" key="10">
    <source>
        <dbReference type="RuleBase" id="RU003801"/>
    </source>
</evidence>
<comment type="similarity">
    <text evidence="2 10">Belongs to the carnitine/choline acetyltransferase family.</text>
</comment>
<keyword evidence="3" id="KW-0813">Transport</keyword>
<evidence type="ECO:0000256" key="5">
    <source>
        <dbReference type="ARBA" id="ARBA00022832"/>
    </source>
</evidence>
<dbReference type="Gene3D" id="1.20.1280.180">
    <property type="match status" value="1"/>
</dbReference>
<gene>
    <name evidence="12" type="ORF">g.21584</name>
</gene>
<dbReference type="AlphaFoldDB" id="A0A1B6CFU1"/>
<comment type="pathway">
    <text evidence="1">Lipid metabolism; fatty acid beta-oxidation.</text>
</comment>
<dbReference type="InterPro" id="IPR042572">
    <property type="entry name" value="Carn_acyl_trans_N"/>
</dbReference>
<evidence type="ECO:0000256" key="3">
    <source>
        <dbReference type="ARBA" id="ARBA00022448"/>
    </source>
</evidence>
<feature type="domain" description="Choline/carnitine acyltransferase" evidence="11">
    <location>
        <begin position="65"/>
        <end position="652"/>
    </location>
</feature>
<dbReference type="Gene3D" id="1.10.275.20">
    <property type="entry name" value="Choline/Carnitine o-acyltransferase"/>
    <property type="match status" value="1"/>
</dbReference>
<comment type="catalytic activity">
    <reaction evidence="8">
        <text>4,8-dimethylnonanoyl-CoA + (R)-carnitine = O-4,8-dimethylnonanoyl-(R)-carnitine + CoA</text>
        <dbReference type="Rhea" id="RHEA:44860"/>
        <dbReference type="ChEBI" id="CHEBI:16347"/>
        <dbReference type="ChEBI" id="CHEBI:57287"/>
        <dbReference type="ChEBI" id="CHEBI:77061"/>
        <dbReference type="ChEBI" id="CHEBI:84654"/>
    </reaction>
</comment>
<feature type="active site" description="Proton acceptor" evidence="9">
    <location>
        <position position="385"/>
    </location>
</feature>
<dbReference type="GO" id="GO:0005739">
    <property type="term" value="C:mitochondrion"/>
    <property type="evidence" value="ECO:0007669"/>
    <property type="project" value="TreeGrafter"/>
</dbReference>
<dbReference type="EMBL" id="GEDC01025093">
    <property type="protein sequence ID" value="JAS12205.1"/>
    <property type="molecule type" value="Transcribed_RNA"/>
</dbReference>
<dbReference type="Gene3D" id="3.30.559.10">
    <property type="entry name" value="Chloramphenicol acetyltransferase-like domain"/>
    <property type="match status" value="1"/>
</dbReference>
<dbReference type="InterPro" id="IPR000542">
    <property type="entry name" value="Carn_acyl_trans"/>
</dbReference>
<protein>
    <recommendedName>
        <fullName evidence="11">Choline/carnitine acyltransferase domain-containing protein</fullName>
    </recommendedName>
</protein>
<dbReference type="InterPro" id="IPR039551">
    <property type="entry name" value="Cho/carn_acyl_trans"/>
</dbReference>
<proteinExistence type="inferred from homology"/>
<accession>A0A1B6CFU1</accession>